<comment type="caution">
    <text evidence="3">The sequence shown here is derived from an EMBL/GenBank/DDBJ whole genome shotgun (WGS) entry which is preliminary data.</text>
</comment>
<dbReference type="InterPro" id="IPR016138">
    <property type="entry name" value="Ribosome_inactivat_prot_sub1"/>
</dbReference>
<accession>A0ABR2EWD8</accession>
<keyword evidence="4" id="KW-1185">Reference proteome</keyword>
<evidence type="ECO:0000313" key="3">
    <source>
        <dbReference type="EMBL" id="KAK8567299.1"/>
    </source>
</evidence>
<dbReference type="InterPro" id="IPR036041">
    <property type="entry name" value="Ribosome-inact_prot_sf"/>
</dbReference>
<comment type="catalytic activity">
    <reaction evidence="1">
        <text>Endohydrolysis of the N-glycosidic bond at one specific adenosine on the 28S rRNA.</text>
        <dbReference type="EC" id="3.2.2.22"/>
    </reaction>
</comment>
<dbReference type="SUPFAM" id="SSF56371">
    <property type="entry name" value="Ribosome inactivating proteins (RIP)"/>
    <property type="match status" value="1"/>
</dbReference>
<keyword evidence="1" id="KW-0800">Toxin</keyword>
<feature type="signal peptide" evidence="2">
    <location>
        <begin position="1"/>
        <end position="25"/>
    </location>
</feature>
<dbReference type="Gene3D" id="4.10.470.10">
    <property type="entry name" value="Ricin (A Subunit), domain 2"/>
    <property type="match status" value="1"/>
</dbReference>
<dbReference type="PRINTS" id="PR00396">
    <property type="entry name" value="SHIGARICIN"/>
</dbReference>
<comment type="similarity">
    <text evidence="1">Belongs to the ribosome-inactivating protein family.</text>
</comment>
<protein>
    <recommendedName>
        <fullName evidence="1">rRNA N-glycosylase</fullName>
        <ecNumber evidence="1">3.2.2.22</ecNumber>
    </recommendedName>
</protein>
<gene>
    <name evidence="3" type="ORF">V6N12_005895</name>
</gene>
<dbReference type="InterPro" id="IPR001574">
    <property type="entry name" value="Ribosome_inactivat_prot"/>
</dbReference>
<dbReference type="Gene3D" id="3.40.420.10">
    <property type="entry name" value="Ricin (A subunit), domain 1"/>
    <property type="match status" value="1"/>
</dbReference>
<keyword evidence="1" id="KW-0378">Hydrolase</keyword>
<keyword evidence="1" id="KW-0652">Protein synthesis inhibitor</keyword>
<dbReference type="Proteomes" id="UP001472677">
    <property type="component" value="Unassembled WGS sequence"/>
</dbReference>
<sequence>MKVAETMKLLAAAVLWACLMSRVEPVPPIYKVTFTATSATKSTYDVFIKNLRSNLIVHGSSVQGLPVLPPRTMSPTDLHRYVVVELSSKAKSGKAIKTVSLVVDAVTAYILGYRAGLETKSYFFDETPPAVRNLFFDGTTRIGLGFTGSYGNLTAKAKVDDRDQIPLGFGELRQKILNMNDYAPKESGLPQVAKGLIVCVQMVSEAARLKVIQQQIAALAPPVPGGPDKTLCPDGVMKAYETSWGKLSDAIQEAKPNGTFSKPVIVVPNQIVYSNVASVRPVIAILQNKKTSTTYSATALLDQVIDETLAQV</sequence>
<dbReference type="PANTHER" id="PTHR33453:SF34">
    <property type="entry name" value="RIBOSOME-INACTIVATING PROTEIN"/>
    <property type="match status" value="1"/>
</dbReference>
<reference evidence="3 4" key="1">
    <citation type="journal article" date="2024" name="G3 (Bethesda)">
        <title>Genome assembly of Hibiscus sabdariffa L. provides insights into metabolisms of medicinal natural products.</title>
        <authorList>
            <person name="Kim T."/>
        </authorList>
    </citation>
    <scope>NUCLEOTIDE SEQUENCE [LARGE SCALE GENOMIC DNA]</scope>
    <source>
        <strain evidence="3">TK-2024</strain>
        <tissue evidence="3">Old leaves</tissue>
    </source>
</reference>
<keyword evidence="1" id="KW-0611">Plant defense</keyword>
<dbReference type="PANTHER" id="PTHR33453">
    <property type="match status" value="1"/>
</dbReference>
<organism evidence="3 4">
    <name type="scientific">Hibiscus sabdariffa</name>
    <name type="common">roselle</name>
    <dbReference type="NCBI Taxonomy" id="183260"/>
    <lineage>
        <taxon>Eukaryota</taxon>
        <taxon>Viridiplantae</taxon>
        <taxon>Streptophyta</taxon>
        <taxon>Embryophyta</taxon>
        <taxon>Tracheophyta</taxon>
        <taxon>Spermatophyta</taxon>
        <taxon>Magnoliopsida</taxon>
        <taxon>eudicotyledons</taxon>
        <taxon>Gunneridae</taxon>
        <taxon>Pentapetalae</taxon>
        <taxon>rosids</taxon>
        <taxon>malvids</taxon>
        <taxon>Malvales</taxon>
        <taxon>Malvaceae</taxon>
        <taxon>Malvoideae</taxon>
        <taxon>Hibiscus</taxon>
    </lineage>
</organism>
<evidence type="ECO:0000313" key="4">
    <source>
        <dbReference type="Proteomes" id="UP001472677"/>
    </source>
</evidence>
<feature type="chain" id="PRO_5045987585" description="rRNA N-glycosylase" evidence="2">
    <location>
        <begin position="26"/>
        <end position="312"/>
    </location>
</feature>
<evidence type="ECO:0000256" key="2">
    <source>
        <dbReference type="SAM" id="SignalP"/>
    </source>
</evidence>
<dbReference type="EC" id="3.2.2.22" evidence="1"/>
<dbReference type="InterPro" id="IPR016139">
    <property type="entry name" value="Ribosome_inactivat_prot_sub2"/>
</dbReference>
<dbReference type="EMBL" id="JBBPBM010000009">
    <property type="protein sequence ID" value="KAK8567299.1"/>
    <property type="molecule type" value="Genomic_DNA"/>
</dbReference>
<evidence type="ECO:0000256" key="1">
    <source>
        <dbReference type="RuleBase" id="RU004915"/>
    </source>
</evidence>
<proteinExistence type="inferred from homology"/>
<dbReference type="InterPro" id="IPR017989">
    <property type="entry name" value="Ribosome_inactivat_1/2"/>
</dbReference>
<keyword evidence="2" id="KW-0732">Signal</keyword>
<name>A0ABR2EWD8_9ROSI</name>
<dbReference type="Pfam" id="PF00161">
    <property type="entry name" value="RIP"/>
    <property type="match status" value="1"/>
</dbReference>